<keyword evidence="4" id="KW-0169">Cobalamin biosynthesis</keyword>
<dbReference type="InterPro" id="IPR036451">
    <property type="entry name" value="CblAdoTrfase-like_sf"/>
</dbReference>
<dbReference type="PANTHER" id="PTHR12213:SF0">
    <property type="entry name" value="CORRINOID ADENOSYLTRANSFERASE MMAB"/>
    <property type="match status" value="1"/>
</dbReference>
<keyword evidence="2 4" id="KW-0547">Nucleotide-binding</keyword>
<dbReference type="InterPro" id="IPR029499">
    <property type="entry name" value="PduO-typ"/>
</dbReference>
<dbReference type="Proteomes" id="UP000247609">
    <property type="component" value="Unassembled WGS sequence"/>
</dbReference>
<comment type="catalytic activity">
    <reaction evidence="4">
        <text>2 cob(II)yrinate a,c diamide + reduced [electron-transfer flavoprotein] + 2 ATP = 2 adenosylcob(III)yrinate a,c-diamide + 2 triphosphate + oxidized [electron-transfer flavoprotein] + 3 H(+)</text>
        <dbReference type="Rhea" id="RHEA:11528"/>
        <dbReference type="Rhea" id="RHEA-COMP:10685"/>
        <dbReference type="Rhea" id="RHEA-COMP:10686"/>
        <dbReference type="ChEBI" id="CHEBI:15378"/>
        <dbReference type="ChEBI" id="CHEBI:18036"/>
        <dbReference type="ChEBI" id="CHEBI:30616"/>
        <dbReference type="ChEBI" id="CHEBI:57692"/>
        <dbReference type="ChEBI" id="CHEBI:58307"/>
        <dbReference type="ChEBI" id="CHEBI:58503"/>
        <dbReference type="ChEBI" id="CHEBI:58537"/>
        <dbReference type="EC" id="2.5.1.17"/>
    </reaction>
</comment>
<dbReference type="RefSeq" id="WP_110525966.1">
    <property type="nucleotide sequence ID" value="NZ_JAHRDT010000003.1"/>
</dbReference>
<dbReference type="EMBL" id="NOXG01000001">
    <property type="protein sequence ID" value="PYD76985.1"/>
    <property type="molecule type" value="Genomic_DNA"/>
</dbReference>
<evidence type="ECO:0000256" key="4">
    <source>
        <dbReference type="RuleBase" id="RU366026"/>
    </source>
</evidence>
<dbReference type="Gene3D" id="1.20.1200.10">
    <property type="entry name" value="Cobalamin adenosyltransferase-like"/>
    <property type="match status" value="1"/>
</dbReference>
<name>A0A318QDA6_9PROT</name>
<sequence length="194" mass="21042">MTIRIDRVVTRGGDKGRTSLGNGARVEKDDLRIEALGTLDEANAVIGVLRAACTPPAQDTPQPQEVAFLRRIQSLLFDIGGIVCQPDKGPEAFAAGPAAMYVLEREIERLRAAQAPLTSFVLPGGTPAAAQAHLARTVIRRAERRMVSLHRAAPLDGTILACLNRLSDYFFVLGRHLNADGRDDISWLPDSFCD</sequence>
<accession>A0A318QDA6</accession>
<dbReference type="UniPathway" id="UPA00148">
    <property type="reaction ID" value="UER00233"/>
</dbReference>
<dbReference type="GO" id="GO:0005524">
    <property type="term" value="F:ATP binding"/>
    <property type="evidence" value="ECO:0007669"/>
    <property type="project" value="UniProtKB-UniRule"/>
</dbReference>
<comment type="catalytic activity">
    <reaction evidence="4">
        <text>2 cob(II)alamin + reduced [electron-transfer flavoprotein] + 2 ATP = 2 adenosylcob(III)alamin + 2 triphosphate + oxidized [electron-transfer flavoprotein] + 3 H(+)</text>
        <dbReference type="Rhea" id="RHEA:28671"/>
        <dbReference type="Rhea" id="RHEA-COMP:10685"/>
        <dbReference type="Rhea" id="RHEA-COMP:10686"/>
        <dbReference type="ChEBI" id="CHEBI:15378"/>
        <dbReference type="ChEBI" id="CHEBI:16304"/>
        <dbReference type="ChEBI" id="CHEBI:18036"/>
        <dbReference type="ChEBI" id="CHEBI:18408"/>
        <dbReference type="ChEBI" id="CHEBI:30616"/>
        <dbReference type="ChEBI" id="CHEBI:57692"/>
        <dbReference type="ChEBI" id="CHEBI:58307"/>
        <dbReference type="EC" id="2.5.1.17"/>
    </reaction>
</comment>
<proteinExistence type="inferred from homology"/>
<keyword evidence="1 4" id="KW-0808">Transferase</keyword>
<dbReference type="GO" id="GO:0009236">
    <property type="term" value="P:cobalamin biosynthetic process"/>
    <property type="evidence" value="ECO:0007669"/>
    <property type="project" value="UniProtKB-UniRule"/>
</dbReference>
<dbReference type="EC" id="2.5.1.17" evidence="4"/>
<organism evidence="6 7">
    <name type="scientific">Novacetimonas pomaceti</name>
    <dbReference type="NCBI Taxonomy" id="2021998"/>
    <lineage>
        <taxon>Bacteria</taxon>
        <taxon>Pseudomonadati</taxon>
        <taxon>Pseudomonadota</taxon>
        <taxon>Alphaproteobacteria</taxon>
        <taxon>Acetobacterales</taxon>
        <taxon>Acetobacteraceae</taxon>
        <taxon>Novacetimonas</taxon>
    </lineage>
</organism>
<dbReference type="Pfam" id="PF01923">
    <property type="entry name" value="Cob_adeno_trans"/>
    <property type="match status" value="1"/>
</dbReference>
<protein>
    <recommendedName>
        <fullName evidence="4">Corrinoid adenosyltransferase</fullName>
        <ecNumber evidence="4">2.5.1.17</ecNumber>
    </recommendedName>
    <alternativeName>
        <fullName evidence="4">Cob(II)alamin adenosyltransferase</fullName>
    </alternativeName>
    <alternativeName>
        <fullName evidence="4">Cob(II)yrinic acid a,c-diamide adenosyltransferase</fullName>
    </alternativeName>
    <alternativeName>
        <fullName evidence="4">Cobinamide/cobalamin adenosyltransferase</fullName>
    </alternativeName>
</protein>
<evidence type="ECO:0000256" key="2">
    <source>
        <dbReference type="ARBA" id="ARBA00022741"/>
    </source>
</evidence>
<keyword evidence="3 4" id="KW-0067">ATP-binding</keyword>
<feature type="domain" description="Cobalamin adenosyltransferase-like" evidence="5">
    <location>
        <begin position="9"/>
        <end position="176"/>
    </location>
</feature>
<evidence type="ECO:0000259" key="5">
    <source>
        <dbReference type="Pfam" id="PF01923"/>
    </source>
</evidence>
<evidence type="ECO:0000256" key="1">
    <source>
        <dbReference type="ARBA" id="ARBA00022679"/>
    </source>
</evidence>
<comment type="similarity">
    <text evidence="4">Belongs to the Cob(I)alamin adenosyltransferase family.</text>
</comment>
<dbReference type="NCBIfam" id="TIGR00636">
    <property type="entry name" value="PduO_Nterm"/>
    <property type="match status" value="1"/>
</dbReference>
<dbReference type="AlphaFoldDB" id="A0A318QDA6"/>
<evidence type="ECO:0000313" key="6">
    <source>
        <dbReference type="EMBL" id="PYD76985.1"/>
    </source>
</evidence>
<dbReference type="PANTHER" id="PTHR12213">
    <property type="entry name" value="CORRINOID ADENOSYLTRANSFERASE"/>
    <property type="match status" value="1"/>
</dbReference>
<reference evidence="6 7" key="1">
    <citation type="submission" date="2017-07" db="EMBL/GenBank/DDBJ databases">
        <title>A draft genome sequence of Komagataeibacter sp. T5K1.</title>
        <authorList>
            <person name="Skraban J."/>
            <person name="Cleenwerck I."/>
            <person name="Vandamme P."/>
            <person name="Trcek J."/>
        </authorList>
    </citation>
    <scope>NUCLEOTIDE SEQUENCE [LARGE SCALE GENOMIC DNA]</scope>
    <source>
        <strain evidence="6 7">T5K1</strain>
    </source>
</reference>
<evidence type="ECO:0000256" key="3">
    <source>
        <dbReference type="ARBA" id="ARBA00022840"/>
    </source>
</evidence>
<gene>
    <name evidence="6" type="ORF">CFR71_01155</name>
</gene>
<comment type="caution">
    <text evidence="6">The sequence shown here is derived from an EMBL/GenBank/DDBJ whole genome shotgun (WGS) entry which is preliminary data.</text>
</comment>
<dbReference type="GO" id="GO:0008817">
    <property type="term" value="F:corrinoid adenosyltransferase activity"/>
    <property type="evidence" value="ECO:0007669"/>
    <property type="project" value="UniProtKB-UniRule"/>
</dbReference>
<comment type="pathway">
    <text evidence="4">Cofactor biosynthesis; adenosylcobalamin biosynthesis; adenosylcobalamin from cob(II)yrinate a,c-diamide: step 2/7.</text>
</comment>
<evidence type="ECO:0000313" key="7">
    <source>
        <dbReference type="Proteomes" id="UP000247609"/>
    </source>
</evidence>
<dbReference type="SUPFAM" id="SSF89028">
    <property type="entry name" value="Cobalamin adenosyltransferase-like"/>
    <property type="match status" value="1"/>
</dbReference>
<dbReference type="InterPro" id="IPR016030">
    <property type="entry name" value="CblAdoTrfase-like"/>
</dbReference>